<dbReference type="AlphaFoldDB" id="V2XG65"/>
<dbReference type="HOGENOM" id="CLU_013901_1_1_1"/>
<proteinExistence type="predicted"/>
<dbReference type="STRING" id="1381753.V2XG65"/>
<organism evidence="1 2">
    <name type="scientific">Moniliophthora roreri (strain MCA 2997)</name>
    <name type="common">Cocoa frosty pod rot fungus</name>
    <name type="synonym">Crinipellis roreri</name>
    <dbReference type="NCBI Taxonomy" id="1381753"/>
    <lineage>
        <taxon>Eukaryota</taxon>
        <taxon>Fungi</taxon>
        <taxon>Dikarya</taxon>
        <taxon>Basidiomycota</taxon>
        <taxon>Agaricomycotina</taxon>
        <taxon>Agaricomycetes</taxon>
        <taxon>Agaricomycetidae</taxon>
        <taxon>Agaricales</taxon>
        <taxon>Marasmiineae</taxon>
        <taxon>Marasmiaceae</taxon>
        <taxon>Moniliophthora</taxon>
    </lineage>
</organism>
<protein>
    <submittedName>
        <fullName evidence="1">Uncharacterized protein</fullName>
    </submittedName>
</protein>
<dbReference type="EMBL" id="AWSO01000259">
    <property type="protein sequence ID" value="ESK92707.1"/>
    <property type="molecule type" value="Genomic_DNA"/>
</dbReference>
<gene>
    <name evidence="1" type="ORF">Moror_15960</name>
</gene>
<accession>V2XG65</accession>
<evidence type="ECO:0000313" key="2">
    <source>
        <dbReference type="Proteomes" id="UP000017559"/>
    </source>
</evidence>
<keyword evidence="2" id="KW-1185">Reference proteome</keyword>
<dbReference type="Proteomes" id="UP000017559">
    <property type="component" value="Unassembled WGS sequence"/>
</dbReference>
<reference evidence="1 2" key="1">
    <citation type="journal article" date="2014" name="BMC Genomics">
        <title>Genome and secretome analysis of the hemibiotrophic fungal pathogen, Moniliophthora roreri, which causes frosty pod rot disease of cacao: mechanisms of the biotrophic and necrotrophic phases.</title>
        <authorList>
            <person name="Meinhardt L.W."/>
            <person name="Costa G.G.L."/>
            <person name="Thomazella D.P.T."/>
            <person name="Teixeira P.J.P.L."/>
            <person name="Carazzolle M.F."/>
            <person name="Schuster S.C."/>
            <person name="Carlson J.E."/>
            <person name="Guiltinan M.J."/>
            <person name="Mieczkowski P."/>
            <person name="Farmer A."/>
            <person name="Ramaraj T."/>
            <person name="Crozier J."/>
            <person name="Davis R.E."/>
            <person name="Shao J."/>
            <person name="Melnick R.L."/>
            <person name="Pereira G.A.G."/>
            <person name="Bailey B.A."/>
        </authorList>
    </citation>
    <scope>NUCLEOTIDE SEQUENCE [LARGE SCALE GENOMIC DNA]</scope>
    <source>
        <strain evidence="1 2">MCA 2997</strain>
    </source>
</reference>
<dbReference type="KEGG" id="mrr:Moror_15960"/>
<comment type="caution">
    <text evidence="1">The sequence shown here is derived from an EMBL/GenBank/DDBJ whole genome shotgun (WGS) entry which is preliminary data.</text>
</comment>
<evidence type="ECO:0000313" key="1">
    <source>
        <dbReference type="EMBL" id="ESK92707.1"/>
    </source>
</evidence>
<name>V2XG65_MONRO</name>
<sequence length="506" mass="57051">MPNPQILSRLTMDRHTELKKEGQLSVDDNIDSSLLELALGNRPNKHSALVCKLFLVEKCVKENHPKSVDAYSSALIDYWDNLDPHGKYKGSYEYDENTGSVKGNPACAPAVQMLIKSIKNGLGGDKTTRNHAEAITYEDMVQWMMWSEGVMPNAHAYWTDWVCMTSSEQLLQVMKYLMMHVFASSGFTLWTRNSELCQLRRRHIRWNLSAPPEFPGLFYDESMGMYMRYKINQIPQPLTCTPNCLGKTWALEQIQWWGGWAENEDVGTLTRYLLDELKHYETSHSDTLCPVQTNRTSSFLGYHESMGLASQAQVKALATTIEHGFSQLHDTINTGSHYQHYTRIHTLTSVSLPHSPSVPSTFILGQSIANRCSCTTLPTSPVKLQSWTPVAQTSHSPAMYAPIESCHNPSVQMKKKSGPASTIPGHIIPNIPSTVENNWKLAVKQYNNGDPERGLTLALKDWPLSWYTGSDSRTYGMKQNQRRLVAEAFKWSVSLQVRISGSTDSP</sequence>
<dbReference type="OrthoDB" id="2976553at2759"/>